<evidence type="ECO:0000313" key="7">
    <source>
        <dbReference type="Proteomes" id="UP001501470"/>
    </source>
</evidence>
<accession>A0ABN1ZPK3</accession>
<dbReference type="PANTHER" id="PTHR42804:SF1">
    <property type="entry name" value="ALDEHYDE DEHYDROGENASE-RELATED"/>
    <property type="match status" value="1"/>
</dbReference>
<dbReference type="PANTHER" id="PTHR42804">
    <property type="entry name" value="ALDEHYDE DEHYDROGENASE"/>
    <property type="match status" value="1"/>
</dbReference>
<evidence type="ECO:0000256" key="3">
    <source>
        <dbReference type="PROSITE-ProRule" id="PRU10007"/>
    </source>
</evidence>
<feature type="domain" description="Aldehyde dehydrogenase" evidence="5">
    <location>
        <begin position="21"/>
        <end position="474"/>
    </location>
</feature>
<dbReference type="EMBL" id="BAAAQD010000001">
    <property type="protein sequence ID" value="GAA1501818.1"/>
    <property type="molecule type" value="Genomic_DNA"/>
</dbReference>
<comment type="caution">
    <text evidence="6">The sequence shown here is derived from an EMBL/GenBank/DDBJ whole genome shotgun (WGS) entry which is preliminary data.</text>
</comment>
<dbReference type="Gene3D" id="3.40.309.10">
    <property type="entry name" value="Aldehyde Dehydrogenase, Chain A, domain 2"/>
    <property type="match status" value="1"/>
</dbReference>
<dbReference type="Pfam" id="PF00171">
    <property type="entry name" value="Aldedh"/>
    <property type="match status" value="1"/>
</dbReference>
<evidence type="ECO:0000256" key="1">
    <source>
        <dbReference type="ARBA" id="ARBA00009986"/>
    </source>
</evidence>
<dbReference type="RefSeq" id="WP_344500360.1">
    <property type="nucleotide sequence ID" value="NZ_BAAAQD010000001.1"/>
</dbReference>
<dbReference type="InterPro" id="IPR016161">
    <property type="entry name" value="Ald_DH/histidinol_DH"/>
</dbReference>
<dbReference type="InterPro" id="IPR015590">
    <property type="entry name" value="Aldehyde_DH_dom"/>
</dbReference>
<feature type="active site" evidence="3">
    <location>
        <position position="250"/>
    </location>
</feature>
<name>A0ABN1ZPK3_9ACTN</name>
<keyword evidence="2 4" id="KW-0560">Oxidoreductase</keyword>
<dbReference type="InterPro" id="IPR029510">
    <property type="entry name" value="Ald_DH_CS_GLU"/>
</dbReference>
<reference evidence="6 7" key="1">
    <citation type="journal article" date="2019" name="Int. J. Syst. Evol. Microbiol.">
        <title>The Global Catalogue of Microorganisms (GCM) 10K type strain sequencing project: providing services to taxonomists for standard genome sequencing and annotation.</title>
        <authorList>
            <consortium name="The Broad Institute Genomics Platform"/>
            <consortium name="The Broad Institute Genome Sequencing Center for Infectious Disease"/>
            <person name="Wu L."/>
            <person name="Ma J."/>
        </authorList>
    </citation>
    <scope>NUCLEOTIDE SEQUENCE [LARGE SCALE GENOMIC DNA]</scope>
    <source>
        <strain evidence="6 7">JCM 15933</strain>
    </source>
</reference>
<evidence type="ECO:0000256" key="2">
    <source>
        <dbReference type="ARBA" id="ARBA00023002"/>
    </source>
</evidence>
<evidence type="ECO:0000256" key="4">
    <source>
        <dbReference type="RuleBase" id="RU003345"/>
    </source>
</evidence>
<gene>
    <name evidence="6" type="ORF">GCM10009827_012340</name>
</gene>
<comment type="similarity">
    <text evidence="1 4">Belongs to the aldehyde dehydrogenase family.</text>
</comment>
<dbReference type="InterPro" id="IPR016162">
    <property type="entry name" value="Ald_DH_N"/>
</dbReference>
<dbReference type="Proteomes" id="UP001501470">
    <property type="component" value="Unassembled WGS sequence"/>
</dbReference>
<sequence>METYVNHLYVAGRRESAHSGARLGITNPATEEEFGSIADADDTDVDVAVRAAHTALTADAWRSLTPAARADLLDNLATVLDRRADEFVEVLLPQNGFPVTMQRLHVMGAANLYRYYAGVVRTYEFEELRTYRGSNTLVRKEPVGVAGLIAPWNGPQPLAAFKIAPALAAGCTVVLKPAPQTSLDAFLLADAVAEAGFPPGVFNVITGGAATGAALVAHPGVRKVAFTGSTAAGRAIAQACAADFKPVTLELGGKSAAILLEDADMELFAAKAARLCAPETGQVCFSHTRVLAPRARYDETVQAVTAALAATVTGDPRKEDTTMGPLISQAQRERVEQYIALGREQGGRVVLGGGRPTGLDRGYYLEPTVFDQVDNSMRIARDEIFGPVVAVIPYSGEAEAIAIANDSDYGLAGCVFSQDVERALQVARQIETGSIGVNMYGTSHAAPFGGVKASGMGRELGPEGLTAYLAYKAIYGAPDDAVLAPAG</sequence>
<dbReference type="InterPro" id="IPR016163">
    <property type="entry name" value="Ald_DH_C"/>
</dbReference>
<organism evidence="6 7">
    <name type="scientific">Dactylosporangium maewongense</name>
    <dbReference type="NCBI Taxonomy" id="634393"/>
    <lineage>
        <taxon>Bacteria</taxon>
        <taxon>Bacillati</taxon>
        <taxon>Actinomycetota</taxon>
        <taxon>Actinomycetes</taxon>
        <taxon>Micromonosporales</taxon>
        <taxon>Micromonosporaceae</taxon>
        <taxon>Dactylosporangium</taxon>
    </lineage>
</organism>
<evidence type="ECO:0000259" key="5">
    <source>
        <dbReference type="Pfam" id="PF00171"/>
    </source>
</evidence>
<proteinExistence type="inferred from homology"/>
<dbReference type="Gene3D" id="3.40.605.10">
    <property type="entry name" value="Aldehyde Dehydrogenase, Chain A, domain 1"/>
    <property type="match status" value="1"/>
</dbReference>
<dbReference type="PROSITE" id="PS00687">
    <property type="entry name" value="ALDEHYDE_DEHYDR_GLU"/>
    <property type="match status" value="1"/>
</dbReference>
<dbReference type="SUPFAM" id="SSF53720">
    <property type="entry name" value="ALDH-like"/>
    <property type="match status" value="1"/>
</dbReference>
<evidence type="ECO:0000313" key="6">
    <source>
        <dbReference type="EMBL" id="GAA1501818.1"/>
    </source>
</evidence>
<protein>
    <submittedName>
        <fullName evidence="6">Aldehyde dehydrogenase</fullName>
    </submittedName>
</protein>
<keyword evidence="7" id="KW-1185">Reference proteome</keyword>